<dbReference type="Gene3D" id="3.60.10.10">
    <property type="entry name" value="Endonuclease/exonuclease/phosphatase"/>
    <property type="match status" value="1"/>
</dbReference>
<dbReference type="EC" id="3.1.-.-" evidence="21"/>
<dbReference type="OrthoDB" id="391817at2759"/>
<comment type="cofactor">
    <cofactor evidence="18 21">
        <name>Mg(2+)</name>
        <dbReference type="ChEBI" id="CHEBI:18420"/>
    </cofactor>
    <cofactor evidence="18 21">
        <name>Mn(2+)</name>
        <dbReference type="ChEBI" id="CHEBI:29035"/>
    </cofactor>
    <text evidence="18 21">Probably binds two magnesium or manganese ions per subunit.</text>
</comment>
<feature type="site" description="Interaction with DNA substrate" evidence="19">
    <location>
        <position position="308"/>
    </location>
</feature>
<comment type="caution">
    <text evidence="24">The sequence shown here is derived from an EMBL/GenBank/DDBJ whole genome shotgun (WGS) entry which is preliminary data.</text>
</comment>
<feature type="region of interest" description="Disordered" evidence="22">
    <location>
        <begin position="221"/>
        <end position="242"/>
    </location>
</feature>
<feature type="site" description="Transition state stabilizer" evidence="19">
    <location>
        <position position="184"/>
    </location>
</feature>
<keyword evidence="9 20" id="KW-0863">Zinc-finger</keyword>
<dbReference type="InterPro" id="IPR010666">
    <property type="entry name" value="Znf_GRF"/>
</dbReference>
<evidence type="ECO:0000256" key="11">
    <source>
        <dbReference type="ARBA" id="ARBA00022833"/>
    </source>
</evidence>
<feature type="active site" description="Proton donor/acceptor" evidence="17">
    <location>
        <position position="182"/>
    </location>
</feature>
<evidence type="ECO:0000256" key="3">
    <source>
        <dbReference type="ARBA" id="ARBA00007092"/>
    </source>
</evidence>
<keyword evidence="10 21" id="KW-0378">Hydrolase</keyword>
<feature type="binding site" evidence="18">
    <location>
        <position position="184"/>
    </location>
    <ligand>
        <name>Mg(2+)</name>
        <dbReference type="ChEBI" id="CHEBI:18420"/>
        <label>1</label>
    </ligand>
</feature>
<dbReference type="NCBIfam" id="TIGR00633">
    <property type="entry name" value="xth"/>
    <property type="match status" value="1"/>
</dbReference>
<keyword evidence="6 18" id="KW-0479">Metal-binding</keyword>
<evidence type="ECO:0000256" key="4">
    <source>
        <dbReference type="ARBA" id="ARBA00022490"/>
    </source>
</evidence>
<sequence length="584" mass="64082">MKIVTWNINGIRTFKGGIKKALDLLNADIICFQETKVTRDLLDERTAVVDGYNSYFSFSRGRSGYSGVATFCKDSVTPIAAEEGLTGLLTSHDGGVGCYGDQSQFSAEELQMLDNEGRAVITQHRVTCKNQEKTLTILNVYCPRADPEKPDRKLFKLQFYRMLQNRAEALLGAGSHVIVLGDVNTSHRPIDHCDPDDLESFEDNPGRKWLNNFLFGKAEGEGFEREEGDREAGTESQEPGGCTGGKFVDTFRHFHPTRPNAFTCWSTLTGARQTNYGTRIDYIFADRALAEKEFLSADIMPDVEGSDHCPVQACLCCTPLQSPRLPPLCTRFMPEFAGRQQKLLRFLVRVDPQEQDALPGSQELGEIRENLHPPAEVGNSARVGNVASRKRGPMKETPVPRGKKIKTQNPPRPQGNLLAFFKPKASQVSHSCFGKGQDESQDTGSEHSGEAARVTGGGSPPPDITEERDGLLGNGTEREAVEGEGGAVEREGGAVEGEGGVVEGESRVEPCPRGSCSLGFWKAVLHGPPQPPLCKVHQEPCVLRTVRKAGANMGRRFFVCSRPQGHASNPQARCNFFTWVDKGR</sequence>
<dbReference type="InterPro" id="IPR005135">
    <property type="entry name" value="Endo/exonuclease/phosphatase"/>
</dbReference>
<dbReference type="GO" id="GO:0005739">
    <property type="term" value="C:mitochondrion"/>
    <property type="evidence" value="ECO:0007669"/>
    <property type="project" value="UniProtKB-SubCell"/>
</dbReference>
<evidence type="ECO:0000256" key="6">
    <source>
        <dbReference type="ARBA" id="ARBA00022723"/>
    </source>
</evidence>
<dbReference type="Pfam" id="PF03372">
    <property type="entry name" value="Exo_endo_phos"/>
    <property type="match status" value="1"/>
</dbReference>
<feature type="region of interest" description="Disordered" evidence="22">
    <location>
        <begin position="371"/>
        <end position="417"/>
    </location>
</feature>
<evidence type="ECO:0000256" key="17">
    <source>
        <dbReference type="PIRSR" id="PIRSR604808-1"/>
    </source>
</evidence>
<dbReference type="EMBL" id="JAINUF010000005">
    <property type="protein sequence ID" value="KAJ8359428.1"/>
    <property type="molecule type" value="Genomic_DNA"/>
</dbReference>
<dbReference type="SUPFAM" id="SSF56219">
    <property type="entry name" value="DNase I-like"/>
    <property type="match status" value="1"/>
</dbReference>
<evidence type="ECO:0000313" key="25">
    <source>
        <dbReference type="Proteomes" id="UP001152622"/>
    </source>
</evidence>
<dbReference type="InterPro" id="IPR036691">
    <property type="entry name" value="Endo/exonu/phosph_ase_sf"/>
</dbReference>
<evidence type="ECO:0000256" key="1">
    <source>
        <dbReference type="ARBA" id="ARBA00000493"/>
    </source>
</evidence>
<name>A0A9Q1FIE3_SYNKA</name>
<dbReference type="FunFam" id="3.60.10.10:FF:000030">
    <property type="entry name" value="DNA-(apurinic or apyrimidinic site) lyase"/>
    <property type="match status" value="1"/>
</dbReference>
<comment type="function">
    <text evidence="21">Initiates repair of AP sites in DNA by catalyzing hydrolytic incision of the phosphodiester backbone immediately adjacent to the damage, generating a single-strand break with 5'-deoxyribose phosphate and 3'-hydroxyl ends.</text>
</comment>
<dbReference type="PROSITE" id="PS51435">
    <property type="entry name" value="AP_NUCLEASE_F1_4"/>
    <property type="match status" value="1"/>
</dbReference>
<evidence type="ECO:0000256" key="10">
    <source>
        <dbReference type="ARBA" id="ARBA00022801"/>
    </source>
</evidence>
<comment type="catalytic activity">
    <reaction evidence="1">
        <text>Exonucleolytic cleavage in the 3'- to 5'-direction to yield nucleoside 5'-phosphates.</text>
        <dbReference type="EC" id="3.1.11.2"/>
    </reaction>
</comment>
<evidence type="ECO:0000256" key="8">
    <source>
        <dbReference type="ARBA" id="ARBA00022763"/>
    </source>
</evidence>
<dbReference type="Pfam" id="PF06839">
    <property type="entry name" value="Zn_ribbon_GRF"/>
    <property type="match status" value="1"/>
</dbReference>
<evidence type="ECO:0000256" key="20">
    <source>
        <dbReference type="PROSITE-ProRule" id="PRU01343"/>
    </source>
</evidence>
<evidence type="ECO:0000256" key="2">
    <source>
        <dbReference type="ARBA" id="ARBA00001936"/>
    </source>
</evidence>
<evidence type="ECO:0000313" key="24">
    <source>
        <dbReference type="EMBL" id="KAJ8359428.1"/>
    </source>
</evidence>
<feature type="region of interest" description="Disordered" evidence="22">
    <location>
        <begin position="429"/>
        <end position="498"/>
    </location>
</feature>
<evidence type="ECO:0000256" key="9">
    <source>
        <dbReference type="ARBA" id="ARBA00022771"/>
    </source>
</evidence>
<feature type="binding site" evidence="18">
    <location>
        <position position="34"/>
    </location>
    <ligand>
        <name>Mg(2+)</name>
        <dbReference type="ChEBI" id="CHEBI:18420"/>
        <label>1</label>
    </ligand>
</feature>
<evidence type="ECO:0000256" key="19">
    <source>
        <dbReference type="PIRSR" id="PIRSR604808-3"/>
    </source>
</evidence>
<keyword evidence="25" id="KW-1185">Reference proteome</keyword>
<evidence type="ECO:0000256" key="7">
    <source>
        <dbReference type="ARBA" id="ARBA00022759"/>
    </source>
</evidence>
<evidence type="ECO:0000259" key="23">
    <source>
        <dbReference type="PROSITE" id="PS51999"/>
    </source>
</evidence>
<evidence type="ECO:0000256" key="13">
    <source>
        <dbReference type="ARBA" id="ARBA00023125"/>
    </source>
</evidence>
<keyword evidence="18" id="KW-0464">Manganese</keyword>
<feature type="domain" description="GRF-type" evidence="23">
    <location>
        <begin position="534"/>
        <end position="583"/>
    </location>
</feature>
<keyword evidence="5 21" id="KW-0540">Nuclease</keyword>
<feature type="binding site" evidence="18">
    <location>
        <position position="307"/>
    </location>
    <ligand>
        <name>Mg(2+)</name>
        <dbReference type="ChEBI" id="CHEBI:18420"/>
        <label>1</label>
    </ligand>
</feature>
<comment type="cofactor">
    <cofactor evidence="2">
        <name>Mn(2+)</name>
        <dbReference type="ChEBI" id="CHEBI:29035"/>
    </cofactor>
</comment>
<feature type="compositionally biased region" description="Basic and acidic residues" evidence="22">
    <location>
        <begin position="465"/>
        <end position="493"/>
    </location>
</feature>
<dbReference type="GO" id="GO:0008311">
    <property type="term" value="F:double-stranded DNA 3'-5' DNA exonuclease activity"/>
    <property type="evidence" value="ECO:0007669"/>
    <property type="project" value="UniProtKB-EC"/>
</dbReference>
<keyword evidence="12 18" id="KW-0460">Magnesium</keyword>
<organism evidence="24 25">
    <name type="scientific">Synaphobranchus kaupii</name>
    <name type="common">Kaup's arrowtooth eel</name>
    <dbReference type="NCBI Taxonomy" id="118154"/>
    <lineage>
        <taxon>Eukaryota</taxon>
        <taxon>Metazoa</taxon>
        <taxon>Chordata</taxon>
        <taxon>Craniata</taxon>
        <taxon>Vertebrata</taxon>
        <taxon>Euteleostomi</taxon>
        <taxon>Actinopterygii</taxon>
        <taxon>Neopterygii</taxon>
        <taxon>Teleostei</taxon>
        <taxon>Anguilliformes</taxon>
        <taxon>Synaphobranchidae</taxon>
        <taxon>Synaphobranchus</taxon>
    </lineage>
</organism>
<feature type="binding site" evidence="18">
    <location>
        <position position="308"/>
    </location>
    <ligand>
        <name>Mg(2+)</name>
        <dbReference type="ChEBI" id="CHEBI:18420"/>
        <label>1</label>
    </ligand>
</feature>
<dbReference type="GO" id="GO:0003906">
    <property type="term" value="F:DNA-(apurinic or apyrimidinic site) endonuclease activity"/>
    <property type="evidence" value="ECO:0007669"/>
    <property type="project" value="TreeGrafter"/>
</dbReference>
<dbReference type="InterPro" id="IPR004808">
    <property type="entry name" value="AP_endonuc_1"/>
</dbReference>
<evidence type="ECO:0000256" key="14">
    <source>
        <dbReference type="ARBA" id="ARBA00023128"/>
    </source>
</evidence>
<keyword evidence="7 21" id="KW-0255">Endonuclease</keyword>
<keyword evidence="14 21" id="KW-0496">Mitochondrion</keyword>
<accession>A0A9Q1FIE3</accession>
<dbReference type="PROSITE" id="PS51999">
    <property type="entry name" value="ZF_GRF"/>
    <property type="match status" value="1"/>
</dbReference>
<dbReference type="CDD" id="cd09088">
    <property type="entry name" value="Ape2-like_AP-endo"/>
    <property type="match status" value="1"/>
</dbReference>
<comment type="similarity">
    <text evidence="3 21">Belongs to the DNA repair enzymes AP/ExoA family.</text>
</comment>
<dbReference type="PANTHER" id="PTHR22748:SF27">
    <property type="entry name" value="DNA-(APURINIC OR APYRIMIDINIC SITE) ENDONUCLEASE 2"/>
    <property type="match status" value="1"/>
</dbReference>
<evidence type="ECO:0000256" key="15">
    <source>
        <dbReference type="ARBA" id="ARBA00023204"/>
    </source>
</evidence>
<evidence type="ECO:0000256" key="5">
    <source>
        <dbReference type="ARBA" id="ARBA00022722"/>
    </source>
</evidence>
<dbReference type="GO" id="GO:0005634">
    <property type="term" value="C:nucleus"/>
    <property type="evidence" value="ECO:0007669"/>
    <property type="project" value="UniProtKB-SubCell"/>
</dbReference>
<feature type="active site" evidence="17">
    <location>
        <position position="141"/>
    </location>
</feature>
<proteinExistence type="inferred from homology"/>
<gene>
    <name evidence="24" type="ORF">SKAU_G00159530</name>
</gene>
<keyword evidence="15 21" id="KW-0234">DNA repair</keyword>
<keyword evidence="11" id="KW-0862">Zinc</keyword>
<comment type="subcellular location">
    <subcellularLocation>
        <location evidence="21">Nucleus</location>
    </subcellularLocation>
    <subcellularLocation>
        <location evidence="21">Cytoplasm</location>
    </subcellularLocation>
    <subcellularLocation>
        <location evidence="21">Mitochondrion</location>
    </subcellularLocation>
</comment>
<keyword evidence="13 21" id="KW-0238">DNA-binding</keyword>
<evidence type="ECO:0000256" key="12">
    <source>
        <dbReference type="ARBA" id="ARBA00022842"/>
    </source>
</evidence>
<dbReference type="GO" id="GO:0008270">
    <property type="term" value="F:zinc ion binding"/>
    <property type="evidence" value="ECO:0007669"/>
    <property type="project" value="UniProtKB-KW"/>
</dbReference>
<dbReference type="GO" id="GO:0008081">
    <property type="term" value="F:phosphoric diester hydrolase activity"/>
    <property type="evidence" value="ECO:0007669"/>
    <property type="project" value="TreeGrafter"/>
</dbReference>
<feature type="compositionally biased region" description="Basic and acidic residues" evidence="22">
    <location>
        <begin position="221"/>
        <end position="233"/>
    </location>
</feature>
<feature type="site" description="Important for catalytic activity" evidence="19">
    <location>
        <position position="281"/>
    </location>
</feature>
<dbReference type="PANTHER" id="PTHR22748">
    <property type="entry name" value="AP ENDONUCLEASE"/>
    <property type="match status" value="1"/>
</dbReference>
<feature type="binding site" evidence="18">
    <location>
        <position position="7"/>
    </location>
    <ligand>
        <name>Mg(2+)</name>
        <dbReference type="ChEBI" id="CHEBI:18420"/>
        <label>1</label>
    </ligand>
</feature>
<protein>
    <recommendedName>
        <fullName evidence="21">DNA-(apurinic or apyrimidinic site) endonuclease</fullName>
        <ecNumber evidence="21">3.1.-.-</ecNumber>
    </recommendedName>
</protein>
<dbReference type="GO" id="GO:0006284">
    <property type="term" value="P:base-excision repair"/>
    <property type="evidence" value="ECO:0007669"/>
    <property type="project" value="TreeGrafter"/>
</dbReference>
<keyword evidence="4 21" id="KW-0963">Cytoplasm</keyword>
<dbReference type="GO" id="GO:0003677">
    <property type="term" value="F:DNA binding"/>
    <property type="evidence" value="ECO:0007669"/>
    <property type="project" value="UniProtKB-KW"/>
</dbReference>
<feature type="binding site" evidence="18">
    <location>
        <position position="182"/>
    </location>
    <ligand>
        <name>Mg(2+)</name>
        <dbReference type="ChEBI" id="CHEBI:18420"/>
        <label>1</label>
    </ligand>
</feature>
<evidence type="ECO:0000256" key="22">
    <source>
        <dbReference type="SAM" id="MobiDB-lite"/>
    </source>
</evidence>
<dbReference type="Proteomes" id="UP001152622">
    <property type="component" value="Chromosome 5"/>
</dbReference>
<reference evidence="24" key="1">
    <citation type="journal article" date="2023" name="Science">
        <title>Genome structures resolve the early diversification of teleost fishes.</title>
        <authorList>
            <person name="Parey E."/>
            <person name="Louis A."/>
            <person name="Montfort J."/>
            <person name="Bouchez O."/>
            <person name="Roques C."/>
            <person name="Iampietro C."/>
            <person name="Lluch J."/>
            <person name="Castinel A."/>
            <person name="Donnadieu C."/>
            <person name="Desvignes T."/>
            <person name="Floi Bucao C."/>
            <person name="Jouanno E."/>
            <person name="Wen M."/>
            <person name="Mejri S."/>
            <person name="Dirks R."/>
            <person name="Jansen H."/>
            <person name="Henkel C."/>
            <person name="Chen W.J."/>
            <person name="Zahm M."/>
            <person name="Cabau C."/>
            <person name="Klopp C."/>
            <person name="Thompson A.W."/>
            <person name="Robinson-Rechavi M."/>
            <person name="Braasch I."/>
            <person name="Lecointre G."/>
            <person name="Bobe J."/>
            <person name="Postlethwait J.H."/>
            <person name="Berthelot C."/>
            <person name="Roest Crollius H."/>
            <person name="Guiguen Y."/>
        </authorList>
    </citation>
    <scope>NUCLEOTIDE SEQUENCE</scope>
    <source>
        <tissue evidence="24">Blood</tissue>
    </source>
</reference>
<feature type="active site" description="Proton acceptor" evidence="17">
    <location>
        <position position="308"/>
    </location>
</feature>
<keyword evidence="8 21" id="KW-0227">DNA damage</keyword>
<evidence type="ECO:0000256" key="21">
    <source>
        <dbReference type="RuleBase" id="RU362131"/>
    </source>
</evidence>
<evidence type="ECO:0000256" key="16">
    <source>
        <dbReference type="ARBA" id="ARBA00023242"/>
    </source>
</evidence>
<dbReference type="AlphaFoldDB" id="A0A9Q1FIE3"/>
<evidence type="ECO:0000256" key="18">
    <source>
        <dbReference type="PIRSR" id="PIRSR604808-2"/>
    </source>
</evidence>
<keyword evidence="16 21" id="KW-0539">Nucleus</keyword>